<dbReference type="PROSITE" id="PS50109">
    <property type="entry name" value="HIS_KIN"/>
    <property type="match status" value="1"/>
</dbReference>
<dbReference type="Gene3D" id="3.30.565.10">
    <property type="entry name" value="Histidine kinase-like ATPase, C-terminal domain"/>
    <property type="match status" value="1"/>
</dbReference>
<evidence type="ECO:0000256" key="8">
    <source>
        <dbReference type="ARBA" id="ARBA00023012"/>
    </source>
</evidence>
<name>A0A420DI62_9RHOB</name>
<protein>
    <recommendedName>
        <fullName evidence="2">histidine kinase</fullName>
        <ecNumber evidence="2">2.7.13.3</ecNumber>
    </recommendedName>
</protein>
<dbReference type="SMART" id="SM00388">
    <property type="entry name" value="HisKA"/>
    <property type="match status" value="1"/>
</dbReference>
<feature type="region of interest" description="Disordered" evidence="9">
    <location>
        <begin position="365"/>
        <end position="386"/>
    </location>
</feature>
<evidence type="ECO:0000256" key="4">
    <source>
        <dbReference type="ARBA" id="ARBA00022679"/>
    </source>
</evidence>
<evidence type="ECO:0000256" key="1">
    <source>
        <dbReference type="ARBA" id="ARBA00000085"/>
    </source>
</evidence>
<evidence type="ECO:0000259" key="10">
    <source>
        <dbReference type="PROSITE" id="PS50109"/>
    </source>
</evidence>
<keyword evidence="6 11" id="KW-0418">Kinase</keyword>
<dbReference type="InterPro" id="IPR003661">
    <property type="entry name" value="HisK_dim/P_dom"/>
</dbReference>
<keyword evidence="4" id="KW-0808">Transferase</keyword>
<dbReference type="EC" id="2.7.13.3" evidence="2"/>
<evidence type="ECO:0000313" key="12">
    <source>
        <dbReference type="Proteomes" id="UP000284407"/>
    </source>
</evidence>
<dbReference type="SUPFAM" id="SSF55874">
    <property type="entry name" value="ATPase domain of HSP90 chaperone/DNA topoisomerase II/histidine kinase"/>
    <property type="match status" value="1"/>
</dbReference>
<dbReference type="InterPro" id="IPR036097">
    <property type="entry name" value="HisK_dim/P_sf"/>
</dbReference>
<dbReference type="InterPro" id="IPR005467">
    <property type="entry name" value="His_kinase_dom"/>
</dbReference>
<feature type="compositionally biased region" description="Basic and acidic residues" evidence="9">
    <location>
        <begin position="365"/>
        <end position="377"/>
    </location>
</feature>
<dbReference type="PANTHER" id="PTHR43065:SF10">
    <property type="entry name" value="PEROXIDE STRESS-ACTIVATED HISTIDINE KINASE MAK3"/>
    <property type="match status" value="1"/>
</dbReference>
<dbReference type="InterPro" id="IPR003594">
    <property type="entry name" value="HATPase_dom"/>
</dbReference>
<dbReference type="PANTHER" id="PTHR43065">
    <property type="entry name" value="SENSOR HISTIDINE KINASE"/>
    <property type="match status" value="1"/>
</dbReference>
<dbReference type="AlphaFoldDB" id="A0A420DI62"/>
<organism evidence="11 12">
    <name type="scientific">Sulfitobacter guttiformis</name>
    <dbReference type="NCBI Taxonomy" id="74349"/>
    <lineage>
        <taxon>Bacteria</taxon>
        <taxon>Pseudomonadati</taxon>
        <taxon>Pseudomonadota</taxon>
        <taxon>Alphaproteobacteria</taxon>
        <taxon>Rhodobacterales</taxon>
        <taxon>Roseobacteraceae</taxon>
        <taxon>Sulfitobacter</taxon>
    </lineage>
</organism>
<evidence type="ECO:0000256" key="2">
    <source>
        <dbReference type="ARBA" id="ARBA00012438"/>
    </source>
</evidence>
<reference evidence="11 12" key="1">
    <citation type="submission" date="2018-09" db="EMBL/GenBank/DDBJ databases">
        <title>Genomic Encyclopedia of Archaeal and Bacterial Type Strains, Phase II (KMG-II): from individual species to whole genera.</title>
        <authorList>
            <person name="Goeker M."/>
        </authorList>
    </citation>
    <scope>NUCLEOTIDE SEQUENCE [LARGE SCALE GENOMIC DNA]</scope>
    <source>
        <strain evidence="11 12">DSM 11458</strain>
    </source>
</reference>
<dbReference type="PRINTS" id="PR00344">
    <property type="entry name" value="BCTRLSENSOR"/>
</dbReference>
<evidence type="ECO:0000256" key="3">
    <source>
        <dbReference type="ARBA" id="ARBA00022553"/>
    </source>
</evidence>
<evidence type="ECO:0000256" key="5">
    <source>
        <dbReference type="ARBA" id="ARBA00022741"/>
    </source>
</evidence>
<dbReference type="InterPro" id="IPR004358">
    <property type="entry name" value="Sig_transdc_His_kin-like_C"/>
</dbReference>
<comment type="catalytic activity">
    <reaction evidence="1">
        <text>ATP + protein L-histidine = ADP + protein N-phospho-L-histidine.</text>
        <dbReference type="EC" id="2.7.13.3"/>
    </reaction>
</comment>
<comment type="caution">
    <text evidence="11">The sequence shown here is derived from an EMBL/GenBank/DDBJ whole genome shotgun (WGS) entry which is preliminary data.</text>
</comment>
<dbReference type="GO" id="GO:0000155">
    <property type="term" value="F:phosphorelay sensor kinase activity"/>
    <property type="evidence" value="ECO:0007669"/>
    <property type="project" value="InterPro"/>
</dbReference>
<dbReference type="Pfam" id="PF00512">
    <property type="entry name" value="HisKA"/>
    <property type="match status" value="1"/>
</dbReference>
<accession>A0A420DI62</accession>
<evidence type="ECO:0000256" key="9">
    <source>
        <dbReference type="SAM" id="MobiDB-lite"/>
    </source>
</evidence>
<dbReference type="EMBL" id="RAQK01000002">
    <property type="protein sequence ID" value="RKE93910.1"/>
    <property type="molecule type" value="Genomic_DNA"/>
</dbReference>
<sequence>MMGEGYGSSPLATREERGLWASLPVPSILVGPDDRIIDINAAAEGFLNASIKGVAGTPVWDMIAVDAPLEEAFARARSTQSTLFVNDVDVGSGQRAPLQSQLQIAPLSGHDGVMILMISPRELAGRMTQNQSVKSAAKSAIGMAEMLAHEIKNPLAGITGAAQLLGMNLPPEDLELTDLIVAESRRIVKLLEQVEQFGNLTLPERGEVNLHDVLDRARRSALLGFGAQMKIVEDYDPSLPLAWGDKDQLLQVVLNLIKNASEAAGDAGGTIRLHSYYEHSFRLRRADGQGIALPLQIEVIDDGPGLPEHIAADVFEPFVSGRENGTGLGLALVNKIVSEHDGWISVSSVPGQTVFRISLPRADASRDIKNQDPKKIEAGNPPQKES</sequence>
<evidence type="ECO:0000313" key="11">
    <source>
        <dbReference type="EMBL" id="RKE93910.1"/>
    </source>
</evidence>
<dbReference type="Proteomes" id="UP000284407">
    <property type="component" value="Unassembled WGS sequence"/>
</dbReference>
<proteinExistence type="predicted"/>
<dbReference type="STRING" id="1443111.Z949_1503"/>
<gene>
    <name evidence="11" type="ORF">C8N30_3012</name>
</gene>
<keyword evidence="7" id="KW-0067">ATP-binding</keyword>
<keyword evidence="3" id="KW-0597">Phosphoprotein</keyword>
<feature type="domain" description="Histidine kinase" evidence="10">
    <location>
        <begin position="146"/>
        <end position="363"/>
    </location>
</feature>
<keyword evidence="8" id="KW-0902">Two-component regulatory system</keyword>
<dbReference type="SUPFAM" id="SSF47384">
    <property type="entry name" value="Homodimeric domain of signal transducing histidine kinase"/>
    <property type="match status" value="1"/>
</dbReference>
<keyword evidence="12" id="KW-1185">Reference proteome</keyword>
<dbReference type="InterPro" id="IPR036890">
    <property type="entry name" value="HATPase_C_sf"/>
</dbReference>
<dbReference type="Pfam" id="PF02518">
    <property type="entry name" value="HATPase_c"/>
    <property type="match status" value="1"/>
</dbReference>
<evidence type="ECO:0000256" key="6">
    <source>
        <dbReference type="ARBA" id="ARBA00022777"/>
    </source>
</evidence>
<keyword evidence="5" id="KW-0547">Nucleotide-binding</keyword>
<evidence type="ECO:0000256" key="7">
    <source>
        <dbReference type="ARBA" id="ARBA00022840"/>
    </source>
</evidence>
<dbReference type="SMART" id="SM00387">
    <property type="entry name" value="HATPase_c"/>
    <property type="match status" value="1"/>
</dbReference>
<dbReference type="CDD" id="cd00082">
    <property type="entry name" value="HisKA"/>
    <property type="match status" value="1"/>
</dbReference>
<dbReference type="Gene3D" id="1.10.287.130">
    <property type="match status" value="1"/>
</dbReference>
<dbReference type="InterPro" id="IPR035965">
    <property type="entry name" value="PAS-like_dom_sf"/>
</dbReference>
<dbReference type="SUPFAM" id="SSF55785">
    <property type="entry name" value="PYP-like sensor domain (PAS domain)"/>
    <property type="match status" value="1"/>
</dbReference>
<dbReference type="GO" id="GO:0005524">
    <property type="term" value="F:ATP binding"/>
    <property type="evidence" value="ECO:0007669"/>
    <property type="project" value="UniProtKB-KW"/>
</dbReference>